<feature type="region of interest" description="Disordered" evidence="1">
    <location>
        <begin position="33"/>
        <end position="109"/>
    </location>
</feature>
<proteinExistence type="predicted"/>
<organism evidence="2 3">
    <name type="scientific">Crenichthys baileyi</name>
    <name type="common">White River springfish</name>
    <dbReference type="NCBI Taxonomy" id="28760"/>
    <lineage>
        <taxon>Eukaryota</taxon>
        <taxon>Metazoa</taxon>
        <taxon>Chordata</taxon>
        <taxon>Craniata</taxon>
        <taxon>Vertebrata</taxon>
        <taxon>Euteleostomi</taxon>
        <taxon>Actinopterygii</taxon>
        <taxon>Neopterygii</taxon>
        <taxon>Teleostei</taxon>
        <taxon>Neoteleostei</taxon>
        <taxon>Acanthomorphata</taxon>
        <taxon>Ovalentaria</taxon>
        <taxon>Atherinomorphae</taxon>
        <taxon>Cyprinodontiformes</taxon>
        <taxon>Goodeidae</taxon>
        <taxon>Crenichthys</taxon>
    </lineage>
</organism>
<dbReference type="EMBL" id="JAHHUM010000080">
    <property type="protein sequence ID" value="KAK5622753.1"/>
    <property type="molecule type" value="Genomic_DNA"/>
</dbReference>
<evidence type="ECO:0000256" key="1">
    <source>
        <dbReference type="SAM" id="MobiDB-lite"/>
    </source>
</evidence>
<gene>
    <name evidence="2" type="ORF">CRENBAI_025112</name>
</gene>
<accession>A0AAV9SNU7</accession>
<protein>
    <submittedName>
        <fullName evidence="2">Uncharacterized protein</fullName>
    </submittedName>
</protein>
<feature type="compositionally biased region" description="Basic and acidic residues" evidence="1">
    <location>
        <begin position="57"/>
        <end position="73"/>
    </location>
</feature>
<comment type="caution">
    <text evidence="2">The sequence shown here is derived from an EMBL/GenBank/DDBJ whole genome shotgun (WGS) entry which is preliminary data.</text>
</comment>
<reference evidence="2 3" key="1">
    <citation type="submission" date="2021-06" db="EMBL/GenBank/DDBJ databases">
        <authorList>
            <person name="Palmer J.M."/>
        </authorList>
    </citation>
    <scope>NUCLEOTIDE SEQUENCE [LARGE SCALE GENOMIC DNA]</scope>
    <source>
        <strain evidence="2 3">MEX-2019</strain>
        <tissue evidence="2">Muscle</tissue>
    </source>
</reference>
<evidence type="ECO:0000313" key="2">
    <source>
        <dbReference type="EMBL" id="KAK5622753.1"/>
    </source>
</evidence>
<keyword evidence="3" id="KW-1185">Reference proteome</keyword>
<dbReference type="AlphaFoldDB" id="A0AAV9SNU7"/>
<sequence length="141" mass="15228">MRFPPPPPVPVTESAPPPRLRFLPRLLAAANPAAPSCREPNSLEARGCPPCTSALIRNRDVGKSVDSQADRRSFISAGRSISPRTEPGDPNLTRLHSGRPSESGGSVPGAYKRVFASLRRLPVWLISGNMAESRSDHPEQD</sequence>
<name>A0AAV9SNU7_9TELE</name>
<evidence type="ECO:0000313" key="3">
    <source>
        <dbReference type="Proteomes" id="UP001311232"/>
    </source>
</evidence>
<dbReference type="Proteomes" id="UP001311232">
    <property type="component" value="Unassembled WGS sequence"/>
</dbReference>